<evidence type="ECO:0000259" key="1">
    <source>
        <dbReference type="Pfam" id="PF12697"/>
    </source>
</evidence>
<dbReference type="SUPFAM" id="SSF53474">
    <property type="entry name" value="alpha/beta-Hydrolases"/>
    <property type="match status" value="1"/>
</dbReference>
<dbReference type="InterPro" id="IPR000073">
    <property type="entry name" value="AB_hydrolase_1"/>
</dbReference>
<protein>
    <recommendedName>
        <fullName evidence="1">AB hydrolase-1 domain-containing protein</fullName>
    </recommendedName>
</protein>
<sequence>MEDEDPMLTKRRVLSCLAFLVPAAGLSGFAVVMARKIVKRGPKDYRRAEMVDGGRRVRIDLDDYTKAPGDFGVFDPATAKYTRVGEITLIDEEQKIVERLLDQSSSTPGGLGPIVDWTPDVFFDPAAVHDNYQEVDVPTEYGAAPAWLFEAANSDVWVIHIHGSWTDRSIMLRDVDAFSSLGFTSLVPTFRSDVEVSPPQADSSHLGQTEWRDVESAVSYAVAYGAKRVILSGWSMGGTMALLTAERSAHRDRIVGLVLVGPVTSWRKAITAGAVRARVPAFGAGLVMRLLGAPVFARMLGLEEPIDFDALDWVDVANRVDVPTLVLHSTADQEVPWEISVAFQRANPATVTLISLPEAHHTQEWNASPSTFTNELTKWVRNTIFADQI</sequence>
<name>A0ABX0TQE8_9MICC</name>
<dbReference type="EMBL" id="JAAOZD010000012">
    <property type="protein sequence ID" value="NIJ03411.1"/>
    <property type="molecule type" value="Genomic_DNA"/>
</dbReference>
<evidence type="ECO:0000313" key="3">
    <source>
        <dbReference type="Proteomes" id="UP000802392"/>
    </source>
</evidence>
<evidence type="ECO:0000313" key="2">
    <source>
        <dbReference type="EMBL" id="NIJ03411.1"/>
    </source>
</evidence>
<dbReference type="Pfam" id="PF12697">
    <property type="entry name" value="Abhydrolase_6"/>
    <property type="match status" value="1"/>
</dbReference>
<dbReference type="Gene3D" id="3.40.50.1820">
    <property type="entry name" value="alpha/beta hydrolase"/>
    <property type="match status" value="1"/>
</dbReference>
<reference evidence="2 3" key="1">
    <citation type="submission" date="2020-03" db="EMBL/GenBank/DDBJ databases">
        <title>Genomic Encyclopedia of Type Strains, Phase III (KMG-III): the genomes of soil and plant-associated and newly described type strains.</title>
        <authorList>
            <person name="Whitman W."/>
        </authorList>
    </citation>
    <scope>NUCLEOTIDE SEQUENCE [LARGE SCALE GENOMIC DNA]</scope>
    <source>
        <strain evidence="2 3">CECT 4207</strain>
    </source>
</reference>
<dbReference type="PANTHER" id="PTHR12277">
    <property type="entry name" value="ALPHA/BETA HYDROLASE DOMAIN-CONTAINING PROTEIN"/>
    <property type="match status" value="1"/>
</dbReference>
<organism evidence="2 3">
    <name type="scientific">Paenarthrobacter ilicis</name>
    <dbReference type="NCBI Taxonomy" id="43665"/>
    <lineage>
        <taxon>Bacteria</taxon>
        <taxon>Bacillati</taxon>
        <taxon>Actinomycetota</taxon>
        <taxon>Actinomycetes</taxon>
        <taxon>Micrococcales</taxon>
        <taxon>Micrococcaceae</taxon>
        <taxon>Paenarthrobacter</taxon>
    </lineage>
</organism>
<feature type="domain" description="AB hydrolase-1" evidence="1">
    <location>
        <begin position="158"/>
        <end position="361"/>
    </location>
</feature>
<dbReference type="InterPro" id="IPR029058">
    <property type="entry name" value="AB_hydrolase_fold"/>
</dbReference>
<dbReference type="RefSeq" id="WP_243852160.1">
    <property type="nucleotide sequence ID" value="NZ_JAAOZD010000012.1"/>
</dbReference>
<accession>A0ABX0TQE8</accession>
<proteinExistence type="predicted"/>
<dbReference type="PANTHER" id="PTHR12277:SF79">
    <property type="entry name" value="XAA-PRO DIPEPTIDYL-PEPTIDASE-RELATED"/>
    <property type="match status" value="1"/>
</dbReference>
<gene>
    <name evidence="2" type="ORF">FHR86_003770</name>
</gene>
<dbReference type="Proteomes" id="UP000802392">
    <property type="component" value="Unassembled WGS sequence"/>
</dbReference>
<keyword evidence="3" id="KW-1185">Reference proteome</keyword>
<comment type="caution">
    <text evidence="2">The sequence shown here is derived from an EMBL/GenBank/DDBJ whole genome shotgun (WGS) entry which is preliminary data.</text>
</comment>